<evidence type="ECO:0000313" key="5">
    <source>
        <dbReference type="EMBL" id="KAK0616844.1"/>
    </source>
</evidence>
<evidence type="ECO:0000256" key="3">
    <source>
        <dbReference type="RuleBase" id="RU368068"/>
    </source>
</evidence>
<evidence type="ECO:0000256" key="2">
    <source>
        <dbReference type="PIRSR" id="PIRSR600101-2"/>
    </source>
</evidence>
<feature type="binding site" evidence="2">
    <location>
        <position position="116"/>
    </location>
    <ligand>
        <name>L-glutamate</name>
        <dbReference type="ChEBI" id="CHEBI:29985"/>
    </ligand>
</feature>
<dbReference type="NCBIfam" id="TIGR00066">
    <property type="entry name" value="g_glut_trans"/>
    <property type="match status" value="1"/>
</dbReference>
<dbReference type="GO" id="GO:0005886">
    <property type="term" value="C:plasma membrane"/>
    <property type="evidence" value="ECO:0007669"/>
    <property type="project" value="TreeGrafter"/>
</dbReference>
<dbReference type="EC" id="3.4.19.13" evidence="3"/>
<feature type="chain" id="PRO_5041404078" description="Glutathione hydrolase" evidence="4">
    <location>
        <begin position="22"/>
        <end position="581"/>
    </location>
</feature>
<keyword evidence="3" id="KW-0012">Acyltransferase</keyword>
<evidence type="ECO:0000313" key="6">
    <source>
        <dbReference type="Proteomes" id="UP001175000"/>
    </source>
</evidence>
<reference evidence="5" key="1">
    <citation type="submission" date="2023-06" db="EMBL/GenBank/DDBJ databases">
        <title>Genome-scale phylogeny and comparative genomics of the fungal order Sordariales.</title>
        <authorList>
            <consortium name="Lawrence Berkeley National Laboratory"/>
            <person name="Hensen N."/>
            <person name="Bonometti L."/>
            <person name="Westerberg I."/>
            <person name="Brannstrom I.O."/>
            <person name="Guillou S."/>
            <person name="Cros-Aarteil S."/>
            <person name="Calhoun S."/>
            <person name="Haridas S."/>
            <person name="Kuo A."/>
            <person name="Mondo S."/>
            <person name="Pangilinan J."/>
            <person name="Riley R."/>
            <person name="Labutti K."/>
            <person name="Andreopoulos B."/>
            <person name="Lipzen A."/>
            <person name="Chen C."/>
            <person name="Yanf M."/>
            <person name="Daum C."/>
            <person name="Ng V."/>
            <person name="Clum A."/>
            <person name="Steindorff A."/>
            <person name="Ohm R."/>
            <person name="Martin F."/>
            <person name="Silar P."/>
            <person name="Natvig D."/>
            <person name="Lalanne C."/>
            <person name="Gautier V."/>
            <person name="Ament-Velasquez S.L."/>
            <person name="Kruys A."/>
            <person name="Hutchinson M.I."/>
            <person name="Powell A.J."/>
            <person name="Barry K."/>
            <person name="Miller A.N."/>
            <person name="Grigoriev I.V."/>
            <person name="Debuchy R."/>
            <person name="Gladieux P."/>
            <person name="Thoren M.H."/>
            <person name="Johannesson H."/>
        </authorList>
    </citation>
    <scope>NUCLEOTIDE SEQUENCE</scope>
    <source>
        <strain evidence="5">CBS 606.72</strain>
    </source>
</reference>
<accession>A0AA39WK41</accession>
<dbReference type="SUPFAM" id="SSF56235">
    <property type="entry name" value="N-terminal nucleophile aminohydrolases (Ntn hydrolases)"/>
    <property type="match status" value="1"/>
</dbReference>
<dbReference type="InterPro" id="IPR043138">
    <property type="entry name" value="GGT_lsub"/>
</dbReference>
<gene>
    <name evidence="5" type="ORF">B0T14DRAFT_568416</name>
</gene>
<feature type="active site" description="Nucleophile" evidence="1">
    <location>
        <position position="390"/>
    </location>
</feature>
<comment type="caution">
    <text evidence="5">The sequence shown here is derived from an EMBL/GenBank/DDBJ whole genome shotgun (WGS) entry which is preliminary data.</text>
</comment>
<dbReference type="InterPro" id="IPR000101">
    <property type="entry name" value="GGT_peptidase"/>
</dbReference>
<proteinExistence type="predicted"/>
<comment type="pathway">
    <text evidence="3">Sulfur metabolism; glutathione metabolism.</text>
</comment>
<dbReference type="PANTHER" id="PTHR11686:SF62">
    <property type="entry name" value="GLUTATHIONE HYDROLASE"/>
    <property type="match status" value="1"/>
</dbReference>
<dbReference type="InterPro" id="IPR043137">
    <property type="entry name" value="GGT_ssub_C"/>
</dbReference>
<feature type="binding site" evidence="2">
    <location>
        <begin position="408"/>
        <end position="410"/>
    </location>
    <ligand>
        <name>L-glutamate</name>
        <dbReference type="ChEBI" id="CHEBI:29985"/>
    </ligand>
</feature>
<feature type="signal peptide" evidence="4">
    <location>
        <begin position="1"/>
        <end position="21"/>
    </location>
</feature>
<dbReference type="Proteomes" id="UP001175000">
    <property type="component" value="Unassembled WGS sequence"/>
</dbReference>
<dbReference type="GO" id="GO:0006751">
    <property type="term" value="P:glutathione catabolic process"/>
    <property type="evidence" value="ECO:0007669"/>
    <property type="project" value="UniProtKB-UniRule"/>
</dbReference>
<dbReference type="Gene3D" id="3.60.20.40">
    <property type="match status" value="1"/>
</dbReference>
<dbReference type="Gene3D" id="1.10.246.130">
    <property type="match status" value="1"/>
</dbReference>
<keyword evidence="3" id="KW-0808">Transferase</keyword>
<organism evidence="5 6">
    <name type="scientific">Immersiella caudata</name>
    <dbReference type="NCBI Taxonomy" id="314043"/>
    <lineage>
        <taxon>Eukaryota</taxon>
        <taxon>Fungi</taxon>
        <taxon>Dikarya</taxon>
        <taxon>Ascomycota</taxon>
        <taxon>Pezizomycotina</taxon>
        <taxon>Sordariomycetes</taxon>
        <taxon>Sordariomycetidae</taxon>
        <taxon>Sordariales</taxon>
        <taxon>Lasiosphaeriaceae</taxon>
        <taxon>Immersiella</taxon>
    </lineage>
</organism>
<comment type="catalytic activity">
    <reaction evidence="3">
        <text>an N-terminal (5-L-glutamyl)-[peptide] + an alpha-amino acid = 5-L-glutamyl amino acid + an N-terminal L-alpha-aminoacyl-[peptide]</text>
        <dbReference type="Rhea" id="RHEA:23904"/>
        <dbReference type="Rhea" id="RHEA-COMP:9780"/>
        <dbReference type="Rhea" id="RHEA-COMP:9795"/>
        <dbReference type="ChEBI" id="CHEBI:77644"/>
        <dbReference type="ChEBI" id="CHEBI:78597"/>
        <dbReference type="ChEBI" id="CHEBI:78599"/>
        <dbReference type="ChEBI" id="CHEBI:78608"/>
        <dbReference type="EC" id="2.3.2.2"/>
    </reaction>
</comment>
<feature type="binding site" evidence="2">
    <location>
        <position position="432"/>
    </location>
    <ligand>
        <name>L-glutamate</name>
        <dbReference type="ChEBI" id="CHEBI:29985"/>
    </ligand>
</feature>
<dbReference type="PRINTS" id="PR01210">
    <property type="entry name" value="GGTRANSPTASE"/>
</dbReference>
<protein>
    <recommendedName>
        <fullName evidence="3">Glutathione hydrolase</fullName>
        <ecNumber evidence="3">2.3.2.2</ecNumber>
        <ecNumber evidence="3">3.4.19.13</ecNumber>
    </recommendedName>
    <alternativeName>
        <fullName evidence="3">Gamma-glutamyltransferase</fullName>
    </alternativeName>
    <alternativeName>
        <fullName evidence="3">Gamma-glutamyltranspeptidase</fullName>
    </alternativeName>
</protein>
<dbReference type="EMBL" id="JAULSU010000005">
    <property type="protein sequence ID" value="KAK0616844.1"/>
    <property type="molecule type" value="Genomic_DNA"/>
</dbReference>
<dbReference type="GO" id="GO:0103068">
    <property type="term" value="F:leukotriene C4 gamma-glutamyl transferase activity"/>
    <property type="evidence" value="ECO:0007669"/>
    <property type="project" value="UniProtKB-EC"/>
</dbReference>
<dbReference type="AlphaFoldDB" id="A0AA39WK41"/>
<comment type="catalytic activity">
    <reaction evidence="3">
        <text>an S-substituted glutathione + H2O = an S-substituted L-cysteinylglycine + L-glutamate</text>
        <dbReference type="Rhea" id="RHEA:59468"/>
        <dbReference type="ChEBI" id="CHEBI:15377"/>
        <dbReference type="ChEBI" id="CHEBI:29985"/>
        <dbReference type="ChEBI" id="CHEBI:90779"/>
        <dbReference type="ChEBI" id="CHEBI:143103"/>
        <dbReference type="EC" id="3.4.19.13"/>
    </reaction>
</comment>
<keyword evidence="6" id="KW-1185">Reference proteome</keyword>
<dbReference type="PANTHER" id="PTHR11686">
    <property type="entry name" value="GAMMA GLUTAMYL TRANSPEPTIDASE"/>
    <property type="match status" value="1"/>
</dbReference>
<evidence type="ECO:0000256" key="4">
    <source>
        <dbReference type="SAM" id="SignalP"/>
    </source>
</evidence>
<comment type="function">
    <text evidence="3">Cleaves the gamma-glutamyl peptide bond of glutathione and glutathione conjugates.</text>
</comment>
<comment type="catalytic activity">
    <reaction evidence="3">
        <text>glutathione + H2O = L-cysteinylglycine + L-glutamate</text>
        <dbReference type="Rhea" id="RHEA:28807"/>
        <dbReference type="ChEBI" id="CHEBI:15377"/>
        <dbReference type="ChEBI" id="CHEBI:29985"/>
        <dbReference type="ChEBI" id="CHEBI:57925"/>
        <dbReference type="ChEBI" id="CHEBI:61694"/>
        <dbReference type="EC" id="3.4.19.13"/>
    </reaction>
</comment>
<dbReference type="EC" id="2.3.2.2" evidence="3"/>
<sequence length="581" mass="62525">MVSIALLALLTTICYSRIVLADSFPLPGLDFANDRKSGHPVDHDENRGKLGAVTSLSARCSRVGIDMLKKGGNAADAAIATEFCVGVIGMASTGLGGGGFALIRDAHGSYEHVDFRETAPAAAFQDMYNEDDMLSLVGGLASGVPGALRGLEYLHKKYAKLSWAELIKPSIRIARDGFPVSQDLVNIFYGLHNGSFLVDDPAWAVDFAPNGTLLGLGDILTRKRYAKLLEDISMNGVDVFYTGHIAEATIAALRASKGIMTMADLRDYTIVTRNPLTANYRNFRITSSGAPSSGAVVLSVLKTTEGYTNVGQPESINISTHRFDEAIRFGFGARTQLADPSFFNNITEFEQSMISDATAAKIRSLISDQTTLPVSAYDPSGIEILETPGTSHIVAADVSGLAISLTSTINLWFGSHLIVPDTGLIMNNEMNDFSIPGISDSFGLIPSPFNYVAPGKRPQSSMSPTIVEHLGNGSLYYVLGGSGGSRIITSVLQCLWNVLDREMTFEQAVAEPRFHDQLVPDVIEYEYQYDNRTTAFMSQRGHSATWTSKRRGEVQALGLLANGKFEAAAEPSLTDSAGYVV</sequence>
<feature type="binding site" evidence="2">
    <location>
        <begin position="460"/>
        <end position="461"/>
    </location>
    <ligand>
        <name>L-glutamate</name>
        <dbReference type="ChEBI" id="CHEBI:29985"/>
    </ligand>
</feature>
<dbReference type="GO" id="GO:0036374">
    <property type="term" value="F:glutathione hydrolase activity"/>
    <property type="evidence" value="ECO:0007669"/>
    <property type="project" value="UniProtKB-UniRule"/>
</dbReference>
<feature type="binding site" evidence="2">
    <location>
        <position position="484"/>
    </location>
    <ligand>
        <name>L-glutamate</name>
        <dbReference type="ChEBI" id="CHEBI:29985"/>
    </ligand>
</feature>
<dbReference type="Pfam" id="PF01019">
    <property type="entry name" value="G_glu_transpept"/>
    <property type="match status" value="1"/>
</dbReference>
<keyword evidence="3" id="KW-0378">Hydrolase</keyword>
<evidence type="ECO:0000256" key="1">
    <source>
        <dbReference type="PIRSR" id="PIRSR600101-1"/>
    </source>
</evidence>
<dbReference type="InterPro" id="IPR029055">
    <property type="entry name" value="Ntn_hydrolases_N"/>
</dbReference>
<name>A0AA39WK41_9PEZI</name>
<keyword evidence="4" id="KW-0732">Signal</keyword>